<evidence type="ECO:0000313" key="3">
    <source>
        <dbReference type="Proteomes" id="UP000287033"/>
    </source>
</evidence>
<sequence length="77" mass="8768">MGPTAPNMPREHGPTETGHVSYPRATEQSAPCRRLWNVLAVDSRSASDCTFRNQVRGRERELTLVEGTWSHHGRRRL</sequence>
<evidence type="ECO:0000313" key="2">
    <source>
        <dbReference type="EMBL" id="GCC24651.1"/>
    </source>
</evidence>
<reference evidence="2 3" key="1">
    <citation type="journal article" date="2018" name="Nat. Ecol. Evol.">
        <title>Shark genomes provide insights into elasmobranch evolution and the origin of vertebrates.</title>
        <authorList>
            <person name="Hara Y"/>
            <person name="Yamaguchi K"/>
            <person name="Onimaru K"/>
            <person name="Kadota M"/>
            <person name="Koyanagi M"/>
            <person name="Keeley SD"/>
            <person name="Tatsumi K"/>
            <person name="Tanaka K"/>
            <person name="Motone F"/>
            <person name="Kageyama Y"/>
            <person name="Nozu R"/>
            <person name="Adachi N"/>
            <person name="Nishimura O"/>
            <person name="Nakagawa R"/>
            <person name="Tanegashima C"/>
            <person name="Kiyatake I"/>
            <person name="Matsumoto R"/>
            <person name="Murakumo K"/>
            <person name="Nishida K"/>
            <person name="Terakita A"/>
            <person name="Kuratani S"/>
            <person name="Sato K"/>
            <person name="Hyodo S Kuraku.S."/>
        </authorList>
    </citation>
    <scope>NUCLEOTIDE SEQUENCE [LARGE SCALE GENOMIC DNA]</scope>
</reference>
<accession>A0A401S2M8</accession>
<gene>
    <name evidence="2" type="ORF">chiPu_0003053</name>
</gene>
<organism evidence="2 3">
    <name type="scientific">Chiloscyllium punctatum</name>
    <name type="common">Brownbanded bambooshark</name>
    <name type="synonym">Hemiscyllium punctatum</name>
    <dbReference type="NCBI Taxonomy" id="137246"/>
    <lineage>
        <taxon>Eukaryota</taxon>
        <taxon>Metazoa</taxon>
        <taxon>Chordata</taxon>
        <taxon>Craniata</taxon>
        <taxon>Vertebrata</taxon>
        <taxon>Chondrichthyes</taxon>
        <taxon>Elasmobranchii</taxon>
        <taxon>Galeomorphii</taxon>
        <taxon>Galeoidea</taxon>
        <taxon>Orectolobiformes</taxon>
        <taxon>Hemiscylliidae</taxon>
        <taxon>Chiloscyllium</taxon>
    </lineage>
</organism>
<feature type="region of interest" description="Disordered" evidence="1">
    <location>
        <begin position="1"/>
        <end position="28"/>
    </location>
</feature>
<protein>
    <submittedName>
        <fullName evidence="2">Uncharacterized protein</fullName>
    </submittedName>
</protein>
<comment type="caution">
    <text evidence="2">The sequence shown here is derived from an EMBL/GenBank/DDBJ whole genome shotgun (WGS) entry which is preliminary data.</text>
</comment>
<dbReference type="Proteomes" id="UP000287033">
    <property type="component" value="Unassembled WGS sequence"/>
</dbReference>
<keyword evidence="3" id="KW-1185">Reference proteome</keyword>
<proteinExistence type="predicted"/>
<evidence type="ECO:0000256" key="1">
    <source>
        <dbReference type="SAM" id="MobiDB-lite"/>
    </source>
</evidence>
<dbReference type="AlphaFoldDB" id="A0A401S2M8"/>
<dbReference type="EMBL" id="BEZZ01000063">
    <property type="protein sequence ID" value="GCC24651.1"/>
    <property type="molecule type" value="Genomic_DNA"/>
</dbReference>
<name>A0A401S2M8_CHIPU</name>